<dbReference type="PANTHER" id="PTHR10332">
    <property type="entry name" value="EQUILIBRATIVE NUCLEOSIDE TRANSPORTER"/>
    <property type="match status" value="1"/>
</dbReference>
<evidence type="ECO:0000256" key="3">
    <source>
        <dbReference type="ARBA" id="ARBA00022448"/>
    </source>
</evidence>
<protein>
    <submittedName>
        <fullName evidence="8">Uncharacterized protein</fullName>
    </submittedName>
</protein>
<dbReference type="InterPro" id="IPR002259">
    <property type="entry name" value="Eqnu_transpt"/>
</dbReference>
<feature type="compositionally biased region" description="Basic and acidic residues" evidence="7">
    <location>
        <begin position="21"/>
        <end position="30"/>
    </location>
</feature>
<evidence type="ECO:0000256" key="6">
    <source>
        <dbReference type="ARBA" id="ARBA00023136"/>
    </source>
</evidence>
<dbReference type="GO" id="GO:0005337">
    <property type="term" value="F:nucleoside transmembrane transporter activity"/>
    <property type="evidence" value="ECO:0007669"/>
    <property type="project" value="InterPro"/>
</dbReference>
<evidence type="ECO:0000256" key="2">
    <source>
        <dbReference type="ARBA" id="ARBA00007965"/>
    </source>
</evidence>
<dbReference type="Proteomes" id="UP000290189">
    <property type="component" value="Unassembled WGS sequence"/>
</dbReference>
<name>A0A3P3Y488_PLABS</name>
<dbReference type="SUPFAM" id="SSF103473">
    <property type="entry name" value="MFS general substrate transporter"/>
    <property type="match status" value="1"/>
</dbReference>
<keyword evidence="6" id="KW-0472">Membrane</keyword>
<organism evidence="8 9">
    <name type="scientific">Plasmodiophora brassicae</name>
    <name type="common">Clubroot disease agent</name>
    <dbReference type="NCBI Taxonomy" id="37360"/>
    <lineage>
        <taxon>Eukaryota</taxon>
        <taxon>Sar</taxon>
        <taxon>Rhizaria</taxon>
        <taxon>Endomyxa</taxon>
        <taxon>Phytomyxea</taxon>
        <taxon>Plasmodiophorida</taxon>
        <taxon>Plasmodiophoridae</taxon>
        <taxon>Plasmodiophora</taxon>
    </lineage>
</organism>
<proteinExistence type="inferred from homology"/>
<keyword evidence="4" id="KW-0812">Transmembrane</keyword>
<feature type="region of interest" description="Disordered" evidence="7">
    <location>
        <begin position="174"/>
        <end position="213"/>
    </location>
</feature>
<comment type="subcellular location">
    <subcellularLocation>
        <location evidence="1">Membrane</location>
        <topology evidence="1">Multi-pass membrane protein</topology>
    </subcellularLocation>
</comment>
<keyword evidence="8" id="KW-0496">Mitochondrion</keyword>
<gene>
    <name evidence="8" type="ORF">PLBR_LOCUS2214</name>
</gene>
<dbReference type="PRINTS" id="PR01130">
    <property type="entry name" value="DERENTRNSPRT"/>
</dbReference>
<evidence type="ECO:0000256" key="7">
    <source>
        <dbReference type="SAM" id="MobiDB-lite"/>
    </source>
</evidence>
<dbReference type="InterPro" id="IPR036259">
    <property type="entry name" value="MFS_trans_sf"/>
</dbReference>
<keyword evidence="3" id="KW-0813">Transport</keyword>
<sequence length="660" mass="72864">MSGHGRLEFRQPQAPFARPHGVNEGDRCEHEQLPRRYEQRIRDVLEHQLVQGGRHQGARKQNHDDGCELEPLWHRRQVHAEHTKRVRLRSRPVAVLRIRIRLDVNHRLIALNGRIRPTTHRAPTAEPTPAPVPGTPGAVFYRCRRRVPVWTGRRGNRFDPEWLNDTAKPKPIINAGSCLPDRLSPDRPTASRVAQSRDCSSRRRGVQSSRADRARTVRQVARVACLPLSLRGRAMDSTARLVPSAAVGPRDRYHLVYVIMAVLGAGLLWPYNTIISVPEYFAQAYPGKHAQYVLPAILSYPSLIFLAIMVRFGPRVSFSFRIVSCFSVMSFLVAGVPLIAYIGSEWSFQVLCALVFVLGVCLSIIQSSVFAFASKLPPLYTQAVMSGQGVAGIGVCLLRILTKYMYPPTPSGVASGTMVFIFISAAISLVSVIAYAVAIRQPFTRHHLSESAPSSPSQSRASSDIPVSGFDFVKESSLDPLEQSTLVPVGDREVRYLVVLRKLWANGLVVATVFMVTFLAFPGLTSELRSSTGIDQSWFTLLLITAFNAMDAIGRTLPGWFIVVSPRHLAGHAVVRFALYPAFIACKAGVAFNNDAWIVVLIVLLAFTNGYYASIGMMNTTLYVEPHENEAAGAIMSFFLMAGIIAGMQAAIILRPLLPA</sequence>
<keyword evidence="5" id="KW-1133">Transmembrane helix</keyword>
<evidence type="ECO:0000313" key="8">
    <source>
        <dbReference type="EMBL" id="SPQ94999.1"/>
    </source>
</evidence>
<accession>A0A3P3Y488</accession>
<dbReference type="Pfam" id="PF01733">
    <property type="entry name" value="Nucleoside_tran"/>
    <property type="match status" value="1"/>
</dbReference>
<feature type="region of interest" description="Disordered" evidence="7">
    <location>
        <begin position="1"/>
        <end position="30"/>
    </location>
</feature>
<geneLocation type="mitochondrion" evidence="8"/>
<reference evidence="8 9" key="1">
    <citation type="submission" date="2018-03" db="EMBL/GenBank/DDBJ databases">
        <authorList>
            <person name="Fogelqvist J."/>
        </authorList>
    </citation>
    <scope>NUCLEOTIDE SEQUENCE [LARGE SCALE GENOMIC DNA]</scope>
</reference>
<evidence type="ECO:0000256" key="1">
    <source>
        <dbReference type="ARBA" id="ARBA00004141"/>
    </source>
</evidence>
<evidence type="ECO:0000256" key="4">
    <source>
        <dbReference type="ARBA" id="ARBA00022692"/>
    </source>
</evidence>
<evidence type="ECO:0000313" key="9">
    <source>
        <dbReference type="Proteomes" id="UP000290189"/>
    </source>
</evidence>
<dbReference type="EMBL" id="OVEO01000003">
    <property type="protein sequence ID" value="SPQ94999.1"/>
    <property type="molecule type" value="Genomic_DNA"/>
</dbReference>
<evidence type="ECO:0000256" key="5">
    <source>
        <dbReference type="ARBA" id="ARBA00022989"/>
    </source>
</evidence>
<dbReference type="AlphaFoldDB" id="A0A3P3Y488"/>
<dbReference type="PANTHER" id="PTHR10332:SF10">
    <property type="entry name" value="EQUILIBRATIVE NUCLEOSIDE TRANSPORTER 4"/>
    <property type="match status" value="1"/>
</dbReference>
<dbReference type="GO" id="GO:0005886">
    <property type="term" value="C:plasma membrane"/>
    <property type="evidence" value="ECO:0007669"/>
    <property type="project" value="TreeGrafter"/>
</dbReference>
<comment type="similarity">
    <text evidence="2">Belongs to the SLC29A/ENT transporter (TC 2.A.57) family.</text>
</comment>